<evidence type="ECO:0000256" key="1">
    <source>
        <dbReference type="ARBA" id="ARBA00022813"/>
    </source>
</evidence>
<dbReference type="SUPFAM" id="SSF51294">
    <property type="entry name" value="Hedgehog/intein (Hint) domain"/>
    <property type="match status" value="1"/>
</dbReference>
<organism evidence="3">
    <name type="scientific">Siphoviridae sp. ctGsX68</name>
    <dbReference type="NCBI Taxonomy" id="2825417"/>
    <lineage>
        <taxon>Viruses</taxon>
        <taxon>Duplodnaviria</taxon>
        <taxon>Heunggongvirae</taxon>
        <taxon>Uroviricota</taxon>
        <taxon>Caudoviricetes</taxon>
    </lineage>
</organism>
<dbReference type="SUPFAM" id="SSF55608">
    <property type="entry name" value="Homing endonucleases"/>
    <property type="match status" value="1"/>
</dbReference>
<keyword evidence="2" id="KW-0651">Protein splicing</keyword>
<reference evidence="3" key="1">
    <citation type="journal article" date="2021" name="Proc. Natl. Acad. Sci. U.S.A.">
        <title>A Catalog of Tens of Thousands of Viruses from Human Metagenomes Reveals Hidden Associations with Chronic Diseases.</title>
        <authorList>
            <person name="Tisza M.J."/>
            <person name="Buck C.B."/>
        </authorList>
    </citation>
    <scope>NUCLEOTIDE SEQUENCE</scope>
    <source>
        <strain evidence="3">CtGsX68</strain>
    </source>
</reference>
<dbReference type="GO" id="GO:0016539">
    <property type="term" value="P:intein-mediated protein splicing"/>
    <property type="evidence" value="ECO:0007669"/>
    <property type="project" value="InterPro"/>
</dbReference>
<sequence>MASKLFTPAEPTPDSVVNGRMRTLDKIIAYIIKNPQAVAAYVDATDLIARIPADSYDDTNGRRVIQPVKRVIRLAEEASRATSSLQLKSELYDVRRDLYTLTAPFDFDSFMIAMEWDRDPKARFWLPRRRALEGKHKIATQLQEFMYDDSKFLGFSIGPGLGKLLADNTPVLTRKGWKNHGELKVGDEVIGLDGKFKKVEHVFPKHFANRRVTFATGEVIYCHEDHEWLMYSERNAKARVTPSIYTTKQMEQKLYRQKSRGDHCYYYSLPKPEPVQGERKKLPVAPYTFGVWLGCGATMTPMVTRNNADKAVLDRIEKDGYEISRQWPNGPNRTVTCFHGLRDDLNKIGLCRKDRDADMYIPEEYLTASIKQRLDLLAGLIDGAGIELRSDKEYQIRITNNGVVEGVKSLLATFGWRCSVYTRSRHVATSGAVSRLQVNFISFYPLMPIPCVRSCWRWDSLAKKHDRITVRTIEPCRPVQGNCIQVEGGVYLVGHSMIPTHNSTLIKFFLAYAMGREPMSMNMYVSYSTGMINMMIEAVTSMLVGSEYRFRQIFPAQGAPQVSREFSTISYRRKGDFPTLGLVSLGASVTGRTRANRFMVTDDLVKNDEVARSPERLNKLWLDYTSTLTTRTIGDRVKQIMLGTSWSLYDPINRMKAEHEHDPDYKFISIPIWNEQTEECYFNYDTPDSYTTDSIRTIRETLEPYAFSALYLSRPLEKEGLAFKRDELLRYNGVLPACEPDRKVFVVDVAWGGGDSLSMPIAYVYGEDAYIVDWLFDRSDKSVTEPRVAGRIMSHELRAGTIEANNGGEGYKDDIDRMLREKNYRCSIRSKKAPGAMAKVEKIEQHAPTIRTFIFLDDDKQSDEYKAAFNELTSFSFTAKNLHDDAADSMAQLSDHLSNGTKKASVGTRFM</sequence>
<proteinExistence type="predicted"/>
<evidence type="ECO:0000313" key="3">
    <source>
        <dbReference type="EMBL" id="DAF98039.1"/>
    </source>
</evidence>
<evidence type="ECO:0000256" key="2">
    <source>
        <dbReference type="ARBA" id="ARBA00023000"/>
    </source>
</evidence>
<dbReference type="PROSITE" id="PS50817">
    <property type="entry name" value="INTEIN_N_TER"/>
    <property type="match status" value="1"/>
</dbReference>
<name>A0A8S5UU71_9CAUD</name>
<dbReference type="EMBL" id="BK016141">
    <property type="protein sequence ID" value="DAF98039.1"/>
    <property type="molecule type" value="Genomic_DNA"/>
</dbReference>
<dbReference type="InterPro" id="IPR036844">
    <property type="entry name" value="Hint_dom_sf"/>
</dbReference>
<dbReference type="InterPro" id="IPR027434">
    <property type="entry name" value="Homing_endonucl"/>
</dbReference>
<dbReference type="Gene3D" id="3.10.28.10">
    <property type="entry name" value="Homing endonucleases"/>
    <property type="match status" value="1"/>
</dbReference>
<keyword evidence="1" id="KW-0068">Autocatalytic cleavage</keyword>
<protein>
    <submittedName>
        <fullName evidence="3">Terminase</fullName>
    </submittedName>
</protein>
<accession>A0A8S5UU71</accession>
<dbReference type="InterPro" id="IPR006141">
    <property type="entry name" value="Intein_N"/>
</dbReference>